<feature type="region of interest" description="Disordered" evidence="1">
    <location>
        <begin position="257"/>
        <end position="288"/>
    </location>
</feature>
<dbReference type="Pfam" id="PF20570">
    <property type="entry name" value="DUF6779"/>
    <property type="match status" value="1"/>
</dbReference>
<dbReference type="Proteomes" id="UP000707731">
    <property type="component" value="Unassembled WGS sequence"/>
</dbReference>
<evidence type="ECO:0000256" key="2">
    <source>
        <dbReference type="SAM" id="Phobius"/>
    </source>
</evidence>
<keyword evidence="2" id="KW-1133">Transmembrane helix</keyword>
<dbReference type="RefSeq" id="WP_195002668.1">
    <property type="nucleotide sequence ID" value="NZ_JADLQN010000002.1"/>
</dbReference>
<proteinExistence type="predicted"/>
<gene>
    <name evidence="4" type="ORF">IU449_14615</name>
</gene>
<evidence type="ECO:0000313" key="5">
    <source>
        <dbReference type="Proteomes" id="UP000707731"/>
    </source>
</evidence>
<protein>
    <recommendedName>
        <fullName evidence="3">DUF6779 domain-containing protein</fullName>
    </recommendedName>
</protein>
<keyword evidence="2" id="KW-0472">Membrane</keyword>
<evidence type="ECO:0000256" key="1">
    <source>
        <dbReference type="SAM" id="MobiDB-lite"/>
    </source>
</evidence>
<feature type="region of interest" description="Disordered" evidence="1">
    <location>
        <begin position="317"/>
        <end position="435"/>
    </location>
</feature>
<organism evidence="4 5">
    <name type="scientific">Nocardia higoensis</name>
    <dbReference type="NCBI Taxonomy" id="228599"/>
    <lineage>
        <taxon>Bacteria</taxon>
        <taxon>Bacillati</taxon>
        <taxon>Actinomycetota</taxon>
        <taxon>Actinomycetes</taxon>
        <taxon>Mycobacteriales</taxon>
        <taxon>Nocardiaceae</taxon>
        <taxon>Nocardia</taxon>
    </lineage>
</organism>
<feature type="domain" description="DUF6779" evidence="3">
    <location>
        <begin position="46"/>
        <end position="152"/>
    </location>
</feature>
<feature type="region of interest" description="Disordered" evidence="1">
    <location>
        <begin position="160"/>
        <end position="209"/>
    </location>
</feature>
<name>A0ABS0DBB7_9NOCA</name>
<keyword evidence="5" id="KW-1185">Reference proteome</keyword>
<sequence>MVGPSRSSTSRPRRDQAGRYFIGALVLLGLIASVFLIFSNSVQLIRVGMVAALWAAAVAAMAATKYRKDAAVDQAKVRDLQKVYELQLDREISARREYEMGVEARVREEVGADAAEMAALRAELSVLRQSLQRLFDGDLPVDRPALRAEAVRVRALPGSFGDAADHEAPANGNSPNADTASRARGSTPVFEPGHPYPAAFAGPDDEPVTAETSIVPADYDPSAPAATRLGPGNWPHAFHTLGDAGAWADVYATSEAATSEGATSEGDELSNEAVPSAERASLASTGSADAAQTKGTAAAFAVQEAASSVSVAPAIATSGPTGSGAPAEPTNAATTAAGAADSRASEHPSADAATVSSSAADAPAVATPRTTSAAPPAVAAVAPSTTVADASAADTANKPTHPQPAPAAAPKSAVGTPSRRRHREKSGAGAGERKLSVAEIMANLAAEQQRSN</sequence>
<keyword evidence="2" id="KW-0812">Transmembrane</keyword>
<feature type="compositionally biased region" description="Low complexity" evidence="1">
    <location>
        <begin position="350"/>
        <end position="396"/>
    </location>
</feature>
<evidence type="ECO:0000313" key="4">
    <source>
        <dbReference type="EMBL" id="MBF6355765.1"/>
    </source>
</evidence>
<comment type="caution">
    <text evidence="4">The sequence shown here is derived from an EMBL/GenBank/DDBJ whole genome shotgun (WGS) entry which is preliminary data.</text>
</comment>
<feature type="compositionally biased region" description="Low complexity" evidence="1">
    <location>
        <begin position="324"/>
        <end position="340"/>
    </location>
</feature>
<reference evidence="4 5" key="1">
    <citation type="submission" date="2020-10" db="EMBL/GenBank/DDBJ databases">
        <title>Identification of Nocardia species via Next-generation sequencing and recognition of intraspecies genetic diversity.</title>
        <authorList>
            <person name="Li P."/>
            <person name="Li P."/>
            <person name="Lu B."/>
        </authorList>
    </citation>
    <scope>NUCLEOTIDE SEQUENCE [LARGE SCALE GENOMIC DNA]</scope>
    <source>
        <strain evidence="4 5">BJ06-0143</strain>
    </source>
</reference>
<evidence type="ECO:0000259" key="3">
    <source>
        <dbReference type="Pfam" id="PF20570"/>
    </source>
</evidence>
<dbReference type="EMBL" id="JADLQN010000002">
    <property type="protein sequence ID" value="MBF6355765.1"/>
    <property type="molecule type" value="Genomic_DNA"/>
</dbReference>
<dbReference type="InterPro" id="IPR046706">
    <property type="entry name" value="DUF6779"/>
</dbReference>
<feature type="transmembrane region" description="Helical" evidence="2">
    <location>
        <begin position="20"/>
        <end position="38"/>
    </location>
</feature>
<accession>A0ABS0DBB7</accession>